<dbReference type="SUPFAM" id="SSF47459">
    <property type="entry name" value="HLH, helix-loop-helix DNA-binding domain"/>
    <property type="match status" value="1"/>
</dbReference>
<gene>
    <name evidence="8" type="ORF">VitviT2T_010744</name>
</gene>
<evidence type="ECO:0000313" key="9">
    <source>
        <dbReference type="Proteomes" id="UP001227230"/>
    </source>
</evidence>
<evidence type="ECO:0000256" key="5">
    <source>
        <dbReference type="ARBA" id="ARBA00023242"/>
    </source>
</evidence>
<keyword evidence="5" id="KW-0539">Nucleus</keyword>
<accession>A0ABY9C9M1</accession>
<evidence type="ECO:0000256" key="6">
    <source>
        <dbReference type="SAM" id="MobiDB-lite"/>
    </source>
</evidence>
<dbReference type="CDD" id="cd04873">
    <property type="entry name" value="ACT_UUR-ACR-like"/>
    <property type="match status" value="1"/>
</dbReference>
<dbReference type="InterPro" id="IPR045847">
    <property type="entry name" value="AIG1-like"/>
</dbReference>
<dbReference type="EMBL" id="CP126654">
    <property type="protein sequence ID" value="WJZ91696.1"/>
    <property type="molecule type" value="Genomic_DNA"/>
</dbReference>
<dbReference type="InterPro" id="IPR045865">
    <property type="entry name" value="ACT-like_dom_sf"/>
</dbReference>
<keyword evidence="3" id="KW-0238">DNA-binding</keyword>
<evidence type="ECO:0000256" key="3">
    <source>
        <dbReference type="ARBA" id="ARBA00023125"/>
    </source>
</evidence>
<dbReference type="Proteomes" id="UP001227230">
    <property type="component" value="Chromosome 7"/>
</dbReference>
<dbReference type="PANTHER" id="PTHR45844">
    <property type="entry name" value="TRANSCRIPTION FACTOR BHLH30"/>
    <property type="match status" value="1"/>
</dbReference>
<name>A0ABY9C9M1_VITVI</name>
<evidence type="ECO:0000259" key="7">
    <source>
        <dbReference type="PROSITE" id="PS50888"/>
    </source>
</evidence>
<keyword evidence="9" id="KW-1185">Reference proteome</keyword>
<feature type="domain" description="BHLH" evidence="7">
    <location>
        <begin position="55"/>
        <end position="104"/>
    </location>
</feature>
<dbReference type="Gene3D" id="4.10.280.10">
    <property type="entry name" value="Helix-loop-helix DNA-binding domain"/>
    <property type="match status" value="1"/>
</dbReference>
<dbReference type="PANTHER" id="PTHR45844:SF17">
    <property type="entry name" value="TRANSCRIPTION FACTOR BHLH131"/>
    <property type="match status" value="1"/>
</dbReference>
<protein>
    <recommendedName>
        <fullName evidence="7">BHLH domain-containing protein</fullName>
    </recommendedName>
</protein>
<evidence type="ECO:0000256" key="2">
    <source>
        <dbReference type="ARBA" id="ARBA00023015"/>
    </source>
</evidence>
<proteinExistence type="predicted"/>
<reference evidence="8 9" key="1">
    <citation type="journal article" date="2023" name="Hortic Res">
        <title>The complete reference genome for grapevine (Vitis vinifera L.) genetics and breeding.</title>
        <authorList>
            <person name="Shi X."/>
            <person name="Cao S."/>
            <person name="Wang X."/>
            <person name="Huang S."/>
            <person name="Wang Y."/>
            <person name="Liu Z."/>
            <person name="Liu W."/>
            <person name="Leng X."/>
            <person name="Peng Y."/>
            <person name="Wang N."/>
            <person name="Wang Y."/>
            <person name="Ma Z."/>
            <person name="Xu X."/>
            <person name="Zhang F."/>
            <person name="Xue H."/>
            <person name="Zhong H."/>
            <person name="Wang Y."/>
            <person name="Zhang K."/>
            <person name="Velt A."/>
            <person name="Avia K."/>
            <person name="Holtgrawe D."/>
            <person name="Grimplet J."/>
            <person name="Matus J.T."/>
            <person name="Ware D."/>
            <person name="Wu X."/>
            <person name="Wang H."/>
            <person name="Liu C."/>
            <person name="Fang Y."/>
            <person name="Rustenholz C."/>
            <person name="Cheng Z."/>
            <person name="Xiao H."/>
            <person name="Zhou Y."/>
        </authorList>
    </citation>
    <scope>NUCLEOTIDE SEQUENCE [LARGE SCALE GENOMIC DNA]</scope>
    <source>
        <strain evidence="9">cv. Pinot noir / PN40024</strain>
        <tissue evidence="8">Leaf</tissue>
    </source>
</reference>
<keyword evidence="2" id="KW-0805">Transcription regulation</keyword>
<evidence type="ECO:0000256" key="4">
    <source>
        <dbReference type="ARBA" id="ARBA00023163"/>
    </source>
</evidence>
<dbReference type="SUPFAM" id="SSF55021">
    <property type="entry name" value="ACT-like"/>
    <property type="match status" value="1"/>
</dbReference>
<dbReference type="Pfam" id="PF00010">
    <property type="entry name" value="HLH"/>
    <property type="match status" value="1"/>
</dbReference>
<dbReference type="PROSITE" id="PS50888">
    <property type="entry name" value="BHLH"/>
    <property type="match status" value="1"/>
</dbReference>
<dbReference type="InterPro" id="IPR036638">
    <property type="entry name" value="HLH_DNA-bd_sf"/>
</dbReference>
<sequence length="239" mass="26678">MHAFGNPEEEMQYFQSYHEFGSCSNQNNGLDEGPQSQDAMNDGNSNLETEARAMEARDKHRVAERDRRKRTNCHYSTLRNLLPNATKLPKASVLARVIRRVTELREAAAELWTRDDGDGTEEFLFPGETNELRLGRCEGEGEGEVEGEGGVVKAMLNCEDRAELLSEVSTAVRSVGGRVVRAEMVTVGGWTKCLLWVHGLGQDGLEALRRALKVVVDRPSFFCGSGRGFRGNKRIRFSQ</sequence>
<evidence type="ECO:0000256" key="1">
    <source>
        <dbReference type="ARBA" id="ARBA00004123"/>
    </source>
</evidence>
<keyword evidence="4" id="KW-0804">Transcription</keyword>
<dbReference type="SMART" id="SM00353">
    <property type="entry name" value="HLH"/>
    <property type="match status" value="1"/>
</dbReference>
<feature type="region of interest" description="Disordered" evidence="6">
    <location>
        <begin position="24"/>
        <end position="44"/>
    </location>
</feature>
<organism evidence="8 9">
    <name type="scientific">Vitis vinifera</name>
    <name type="common">Grape</name>
    <dbReference type="NCBI Taxonomy" id="29760"/>
    <lineage>
        <taxon>Eukaryota</taxon>
        <taxon>Viridiplantae</taxon>
        <taxon>Streptophyta</taxon>
        <taxon>Embryophyta</taxon>
        <taxon>Tracheophyta</taxon>
        <taxon>Spermatophyta</taxon>
        <taxon>Magnoliopsida</taxon>
        <taxon>eudicotyledons</taxon>
        <taxon>Gunneridae</taxon>
        <taxon>Pentapetalae</taxon>
        <taxon>rosids</taxon>
        <taxon>Vitales</taxon>
        <taxon>Vitaceae</taxon>
        <taxon>Viteae</taxon>
        <taxon>Vitis</taxon>
    </lineage>
</organism>
<evidence type="ECO:0000313" key="8">
    <source>
        <dbReference type="EMBL" id="WJZ91696.1"/>
    </source>
</evidence>
<dbReference type="InterPro" id="IPR011598">
    <property type="entry name" value="bHLH_dom"/>
</dbReference>
<comment type="subcellular location">
    <subcellularLocation>
        <location evidence="1">Nucleus</location>
    </subcellularLocation>
</comment>